<dbReference type="Proteomes" id="UP000499080">
    <property type="component" value="Unassembled WGS sequence"/>
</dbReference>
<dbReference type="AlphaFoldDB" id="A0A4Y2Q8W0"/>
<organism evidence="2 3">
    <name type="scientific">Araneus ventricosus</name>
    <name type="common">Orbweaver spider</name>
    <name type="synonym">Epeira ventricosa</name>
    <dbReference type="NCBI Taxonomy" id="182803"/>
    <lineage>
        <taxon>Eukaryota</taxon>
        <taxon>Metazoa</taxon>
        <taxon>Ecdysozoa</taxon>
        <taxon>Arthropoda</taxon>
        <taxon>Chelicerata</taxon>
        <taxon>Arachnida</taxon>
        <taxon>Araneae</taxon>
        <taxon>Araneomorphae</taxon>
        <taxon>Entelegynae</taxon>
        <taxon>Araneoidea</taxon>
        <taxon>Araneidae</taxon>
        <taxon>Araneus</taxon>
    </lineage>
</organism>
<comment type="caution">
    <text evidence="2">The sequence shown here is derived from an EMBL/GenBank/DDBJ whole genome shotgun (WGS) entry which is preliminary data.</text>
</comment>
<protein>
    <submittedName>
        <fullName evidence="2">Uncharacterized protein</fullName>
    </submittedName>
</protein>
<feature type="non-terminal residue" evidence="2">
    <location>
        <position position="1"/>
    </location>
</feature>
<sequence>ENLKQHSDKIQKLGYINGITPSQGITHSRSRSNRSSFSWHNGPTSYRTSPVTTRQPGELGRRATVASLPYRREERNSTSYSDDGWSSADDFSQTEDEDDEGDVFVITTEVTYTKSLFIKFYSLLVFILLLQQKKNLFEDNTTN</sequence>
<name>A0A4Y2Q8W0_ARAVE</name>
<feature type="region of interest" description="Disordered" evidence="1">
    <location>
        <begin position="1"/>
        <end position="98"/>
    </location>
</feature>
<keyword evidence="3" id="KW-1185">Reference proteome</keyword>
<dbReference type="EMBL" id="BGPR01137746">
    <property type="protein sequence ID" value="GBN60635.1"/>
    <property type="molecule type" value="Genomic_DNA"/>
</dbReference>
<reference evidence="2 3" key="1">
    <citation type="journal article" date="2019" name="Sci. Rep.">
        <title>Orb-weaving spider Araneus ventricosus genome elucidates the spidroin gene catalogue.</title>
        <authorList>
            <person name="Kono N."/>
            <person name="Nakamura H."/>
            <person name="Ohtoshi R."/>
            <person name="Moran D.A.P."/>
            <person name="Shinohara A."/>
            <person name="Yoshida Y."/>
            <person name="Fujiwara M."/>
            <person name="Mori M."/>
            <person name="Tomita M."/>
            <person name="Arakawa K."/>
        </authorList>
    </citation>
    <scope>NUCLEOTIDE SEQUENCE [LARGE SCALE GENOMIC DNA]</scope>
</reference>
<proteinExistence type="predicted"/>
<evidence type="ECO:0000313" key="2">
    <source>
        <dbReference type="EMBL" id="GBN60635.1"/>
    </source>
</evidence>
<feature type="compositionally biased region" description="Basic and acidic residues" evidence="1">
    <location>
        <begin position="1"/>
        <end position="11"/>
    </location>
</feature>
<accession>A0A4Y2Q8W0</accession>
<feature type="compositionally biased region" description="Polar residues" evidence="1">
    <location>
        <begin position="39"/>
        <end position="55"/>
    </location>
</feature>
<gene>
    <name evidence="2" type="ORF">AVEN_200486_1</name>
</gene>
<evidence type="ECO:0000256" key="1">
    <source>
        <dbReference type="SAM" id="MobiDB-lite"/>
    </source>
</evidence>
<evidence type="ECO:0000313" key="3">
    <source>
        <dbReference type="Proteomes" id="UP000499080"/>
    </source>
</evidence>